<comment type="caution">
    <text evidence="1">The sequence shown here is derived from an EMBL/GenBank/DDBJ whole genome shotgun (WGS) entry which is preliminary data.</text>
</comment>
<dbReference type="PANTHER" id="PTHR10739">
    <property type="entry name" value="CYTIDYLYLTRANSFERASE"/>
    <property type="match status" value="1"/>
</dbReference>
<dbReference type="GO" id="GO:0004105">
    <property type="term" value="F:choline-phosphate cytidylyltransferase activity"/>
    <property type="evidence" value="ECO:0007669"/>
    <property type="project" value="InterPro"/>
</dbReference>
<reference evidence="1 2" key="1">
    <citation type="submission" date="2016-11" db="EMBL/GenBank/DDBJ databases">
        <title>The macronuclear genome of Stentor coeruleus: a giant cell with tiny introns.</title>
        <authorList>
            <person name="Slabodnick M."/>
            <person name="Ruby J.G."/>
            <person name="Reiff S.B."/>
            <person name="Swart E.C."/>
            <person name="Gosai S."/>
            <person name="Prabakaran S."/>
            <person name="Witkowska E."/>
            <person name="Larue G.E."/>
            <person name="Fisher S."/>
            <person name="Freeman R.M."/>
            <person name="Gunawardena J."/>
            <person name="Chu W."/>
            <person name="Stover N.A."/>
            <person name="Gregory B.D."/>
            <person name="Nowacki M."/>
            <person name="Derisi J."/>
            <person name="Roy S.W."/>
            <person name="Marshall W.F."/>
            <person name="Sood P."/>
        </authorList>
    </citation>
    <scope>NUCLEOTIDE SEQUENCE [LARGE SCALE GENOMIC DNA]</scope>
    <source>
        <strain evidence="1">WM001</strain>
    </source>
</reference>
<organism evidence="1 2">
    <name type="scientific">Stentor coeruleus</name>
    <dbReference type="NCBI Taxonomy" id="5963"/>
    <lineage>
        <taxon>Eukaryota</taxon>
        <taxon>Sar</taxon>
        <taxon>Alveolata</taxon>
        <taxon>Ciliophora</taxon>
        <taxon>Postciliodesmatophora</taxon>
        <taxon>Heterotrichea</taxon>
        <taxon>Heterotrichida</taxon>
        <taxon>Stentoridae</taxon>
        <taxon>Stentor</taxon>
    </lineage>
</organism>
<dbReference type="Gene3D" id="3.40.50.620">
    <property type="entry name" value="HUPs"/>
    <property type="match status" value="1"/>
</dbReference>
<accession>A0A1R2C8P2</accession>
<keyword evidence="2" id="KW-1185">Reference proteome</keyword>
<dbReference type="GO" id="GO:0031210">
    <property type="term" value="F:phosphatidylcholine binding"/>
    <property type="evidence" value="ECO:0007669"/>
    <property type="project" value="TreeGrafter"/>
</dbReference>
<dbReference type="AlphaFoldDB" id="A0A1R2C8P2"/>
<name>A0A1R2C8P2_9CILI</name>
<evidence type="ECO:0000313" key="1">
    <source>
        <dbReference type="EMBL" id="OMJ85315.1"/>
    </source>
</evidence>
<dbReference type="InterPro" id="IPR045049">
    <property type="entry name" value="Pcy1-like"/>
</dbReference>
<gene>
    <name evidence="1" type="ORF">SteCoe_13412</name>
</gene>
<protein>
    <submittedName>
        <fullName evidence="1">Uncharacterized protein</fullName>
    </submittedName>
</protein>
<dbReference type="EMBL" id="MPUH01000241">
    <property type="protein sequence ID" value="OMJ85315.1"/>
    <property type="molecule type" value="Genomic_DNA"/>
</dbReference>
<dbReference type="OrthoDB" id="17102at2759"/>
<sequence length="239" mass="27969">MELGKRQTRSTFTPQSNKKLKLDSSVTVTRVYYEASFDMFNFTDTMFLKQITQNFRNCYLIVGIDDESPNPVMTLQERERALKQCPYVRQILCPAPNVEYAFLKSFEIEYVISTPETSKRYAELDLGEGLFITEPNVKLTSNDLIARVVSSKEKLLIRCLNSGFNRKQLDVSLLKEIKIRLFSFLIPEKWPNIHFRVFKDLSSIGKSFFRILADRIEAFDNSMRMIADELQEDDDMQFY</sequence>
<dbReference type="Proteomes" id="UP000187209">
    <property type="component" value="Unassembled WGS sequence"/>
</dbReference>
<evidence type="ECO:0000313" key="2">
    <source>
        <dbReference type="Proteomes" id="UP000187209"/>
    </source>
</evidence>
<dbReference type="InterPro" id="IPR014729">
    <property type="entry name" value="Rossmann-like_a/b/a_fold"/>
</dbReference>
<proteinExistence type="predicted"/>
<dbReference type="PANTHER" id="PTHR10739:SF13">
    <property type="entry name" value="CHOLINE-PHOSPHATE CYTIDYLYLTRANSFERASE"/>
    <property type="match status" value="1"/>
</dbReference>